<dbReference type="GeneID" id="37043627"/>
<dbReference type="RefSeq" id="XP_025377671.1">
    <property type="nucleotide sequence ID" value="XM_025521711.1"/>
</dbReference>
<evidence type="ECO:0000256" key="1">
    <source>
        <dbReference type="SAM" id="MobiDB-lite"/>
    </source>
</evidence>
<feature type="region of interest" description="Disordered" evidence="1">
    <location>
        <begin position="1"/>
        <end position="71"/>
    </location>
</feature>
<proteinExistence type="predicted"/>
<evidence type="ECO:0000313" key="3">
    <source>
        <dbReference type="Proteomes" id="UP000245768"/>
    </source>
</evidence>
<feature type="region of interest" description="Disordered" evidence="1">
    <location>
        <begin position="192"/>
        <end position="452"/>
    </location>
</feature>
<protein>
    <submittedName>
        <fullName evidence="2">Uncharacterized protein</fullName>
    </submittedName>
</protein>
<dbReference type="EMBL" id="KZ819636">
    <property type="protein sequence ID" value="PWN90473.1"/>
    <property type="molecule type" value="Genomic_DNA"/>
</dbReference>
<feature type="compositionally biased region" description="Low complexity" evidence="1">
    <location>
        <begin position="228"/>
        <end position="241"/>
    </location>
</feature>
<dbReference type="OrthoDB" id="3366627at2759"/>
<feature type="compositionally biased region" description="Basic and acidic residues" evidence="1">
    <location>
        <begin position="197"/>
        <end position="213"/>
    </location>
</feature>
<organism evidence="2 3">
    <name type="scientific">Acaromyces ingoldii</name>
    <dbReference type="NCBI Taxonomy" id="215250"/>
    <lineage>
        <taxon>Eukaryota</taxon>
        <taxon>Fungi</taxon>
        <taxon>Dikarya</taxon>
        <taxon>Basidiomycota</taxon>
        <taxon>Ustilaginomycotina</taxon>
        <taxon>Exobasidiomycetes</taxon>
        <taxon>Exobasidiales</taxon>
        <taxon>Cryptobasidiaceae</taxon>
        <taxon>Acaromyces</taxon>
    </lineage>
</organism>
<feature type="compositionally biased region" description="Polar residues" evidence="1">
    <location>
        <begin position="419"/>
        <end position="428"/>
    </location>
</feature>
<feature type="compositionally biased region" description="Low complexity" evidence="1">
    <location>
        <begin position="311"/>
        <end position="328"/>
    </location>
</feature>
<dbReference type="AlphaFoldDB" id="A0A316YR11"/>
<feature type="compositionally biased region" description="Polar residues" evidence="1">
    <location>
        <begin position="21"/>
        <end position="47"/>
    </location>
</feature>
<keyword evidence="3" id="KW-1185">Reference proteome</keyword>
<gene>
    <name evidence="2" type="ORF">FA10DRAFT_266944</name>
</gene>
<dbReference type="InParanoid" id="A0A316YR11"/>
<sequence length="452" mass="46372">MPSFFKTLRSKSSRRSDLSAPSITSDRGDDASNTDFGPRSPSSTTYGSVRGGSEKAKHAPSSYKGGKAATLPASVTSASLPAQGKDQSLMDAVNAVNPSTPAADTVTPFVRPSDLYAGRGVQWNAVKLAGPPTTQSTGGGMDKAEDMQSFLKARRQWKPTFITEEISDASPDFKPPEDLSKLTFSAAELPKSQGLKSLKDLEETHRRKQELLSERPLGSSLWDEPETSQAGSKHAAAASSSTTDGKNSAKKAERKVSNRSTSGSGRKLFGASSGSVHKKPVPVRTSSTAAAADFEASNGLAAGKDGPGIKAPPAAAAAASVAAVPESAPLERKAAEDNPGIKNDATSPSLGSNVRESMDTNQEGYATPKETSGPQSQDGHATVTNGNGNAHSDVAAAKGLNVDVTQAQIGNHAGDPTTPRASTTNAGVSETAEALARSDLAATTPTAAATQA</sequence>
<evidence type="ECO:0000313" key="2">
    <source>
        <dbReference type="EMBL" id="PWN90473.1"/>
    </source>
</evidence>
<dbReference type="Proteomes" id="UP000245768">
    <property type="component" value="Unassembled WGS sequence"/>
</dbReference>
<accession>A0A316YR11</accession>
<feature type="compositionally biased region" description="Low complexity" evidence="1">
    <location>
        <begin position="441"/>
        <end position="452"/>
    </location>
</feature>
<feature type="compositionally biased region" description="Polar residues" evidence="1">
    <location>
        <begin position="344"/>
        <end position="390"/>
    </location>
</feature>
<reference evidence="2 3" key="1">
    <citation type="journal article" date="2018" name="Mol. Biol. Evol.">
        <title>Broad Genomic Sampling Reveals a Smut Pathogenic Ancestry of the Fungal Clade Ustilaginomycotina.</title>
        <authorList>
            <person name="Kijpornyongpan T."/>
            <person name="Mondo S.J."/>
            <person name="Barry K."/>
            <person name="Sandor L."/>
            <person name="Lee J."/>
            <person name="Lipzen A."/>
            <person name="Pangilinan J."/>
            <person name="LaButti K."/>
            <person name="Hainaut M."/>
            <person name="Henrissat B."/>
            <person name="Grigoriev I.V."/>
            <person name="Spatafora J.W."/>
            <person name="Aime M.C."/>
        </authorList>
    </citation>
    <scope>NUCLEOTIDE SEQUENCE [LARGE SCALE GENOMIC DNA]</scope>
    <source>
        <strain evidence="2 3">MCA 4198</strain>
    </source>
</reference>
<dbReference type="STRING" id="215250.A0A316YR11"/>
<name>A0A316YR11_9BASI</name>